<gene>
    <name evidence="1" type="ORF">L6452_39373</name>
</gene>
<reference evidence="1 2" key="2">
    <citation type="journal article" date="2022" name="Mol. Ecol. Resour.">
        <title>The genomes of chicory, endive, great burdock and yacon provide insights into Asteraceae paleo-polyploidization history and plant inulin production.</title>
        <authorList>
            <person name="Fan W."/>
            <person name="Wang S."/>
            <person name="Wang H."/>
            <person name="Wang A."/>
            <person name="Jiang F."/>
            <person name="Liu H."/>
            <person name="Zhao H."/>
            <person name="Xu D."/>
            <person name="Zhang Y."/>
        </authorList>
    </citation>
    <scope>NUCLEOTIDE SEQUENCE [LARGE SCALE GENOMIC DNA]</scope>
    <source>
        <strain evidence="2">cv. Niubang</strain>
    </source>
</reference>
<keyword evidence="2" id="KW-1185">Reference proteome</keyword>
<protein>
    <submittedName>
        <fullName evidence="1">Uncharacterized protein</fullName>
    </submittedName>
</protein>
<evidence type="ECO:0000313" key="2">
    <source>
        <dbReference type="Proteomes" id="UP001055879"/>
    </source>
</evidence>
<comment type="caution">
    <text evidence="1">The sequence shown here is derived from an EMBL/GenBank/DDBJ whole genome shotgun (WGS) entry which is preliminary data.</text>
</comment>
<reference evidence="2" key="1">
    <citation type="journal article" date="2022" name="Mol. Ecol. Resour.">
        <title>The genomes of chicory, endive, great burdock and yacon provide insights into Asteraceae palaeo-polyploidization history and plant inulin production.</title>
        <authorList>
            <person name="Fan W."/>
            <person name="Wang S."/>
            <person name="Wang H."/>
            <person name="Wang A."/>
            <person name="Jiang F."/>
            <person name="Liu H."/>
            <person name="Zhao H."/>
            <person name="Xu D."/>
            <person name="Zhang Y."/>
        </authorList>
    </citation>
    <scope>NUCLEOTIDE SEQUENCE [LARGE SCALE GENOMIC DNA]</scope>
    <source>
        <strain evidence="2">cv. Niubang</strain>
    </source>
</reference>
<proteinExistence type="predicted"/>
<organism evidence="1 2">
    <name type="scientific">Arctium lappa</name>
    <name type="common">Greater burdock</name>
    <name type="synonym">Lappa major</name>
    <dbReference type="NCBI Taxonomy" id="4217"/>
    <lineage>
        <taxon>Eukaryota</taxon>
        <taxon>Viridiplantae</taxon>
        <taxon>Streptophyta</taxon>
        <taxon>Embryophyta</taxon>
        <taxon>Tracheophyta</taxon>
        <taxon>Spermatophyta</taxon>
        <taxon>Magnoliopsida</taxon>
        <taxon>eudicotyledons</taxon>
        <taxon>Gunneridae</taxon>
        <taxon>Pentapetalae</taxon>
        <taxon>asterids</taxon>
        <taxon>campanulids</taxon>
        <taxon>Asterales</taxon>
        <taxon>Asteraceae</taxon>
        <taxon>Carduoideae</taxon>
        <taxon>Cardueae</taxon>
        <taxon>Arctiinae</taxon>
        <taxon>Arctium</taxon>
    </lineage>
</organism>
<accession>A0ACB8XST2</accession>
<dbReference type="Proteomes" id="UP001055879">
    <property type="component" value="Linkage Group LG15"/>
</dbReference>
<sequence length="122" mass="13694">MVAVSLASVHSCSCNTMLERKKQKPKRCLAKCSFILLPPFTNCSLLVNFSLFFLLPLFLGFLHLQFHLSTSGEGSKRVWEESFDIGSHSMNEATLTTSRFSGFSTLAYEFVYTGVKVNRGQQ</sequence>
<evidence type="ECO:0000313" key="1">
    <source>
        <dbReference type="EMBL" id="KAI3673256.1"/>
    </source>
</evidence>
<name>A0ACB8XST2_ARCLA</name>
<dbReference type="EMBL" id="CM042061">
    <property type="protein sequence ID" value="KAI3673256.1"/>
    <property type="molecule type" value="Genomic_DNA"/>
</dbReference>